<name>A0A9Q0VSB7_SALPP</name>
<dbReference type="AlphaFoldDB" id="A0A9Q0VSB7"/>
<keyword evidence="5" id="KW-0472">Membrane</keyword>
<dbReference type="Proteomes" id="UP001151532">
    <property type="component" value="Chromosome 16"/>
</dbReference>
<evidence type="ECO:0000256" key="7">
    <source>
        <dbReference type="ARBA" id="ARBA00023180"/>
    </source>
</evidence>
<reference evidence="8" key="2">
    <citation type="journal article" date="2023" name="Int. J. Mol. Sci.">
        <title>De Novo Assembly and Annotation of 11 Diverse Shrub Willow (Salix) Genomes Reveals Novel Gene Organization in Sex-Linked Regions.</title>
        <authorList>
            <person name="Hyden B."/>
            <person name="Feng K."/>
            <person name="Yates T.B."/>
            <person name="Jawdy S."/>
            <person name="Cereghino C."/>
            <person name="Smart L.B."/>
            <person name="Muchero W."/>
        </authorList>
    </citation>
    <scope>NUCLEOTIDE SEQUENCE</scope>
    <source>
        <tissue evidence="8">Shoot tip</tissue>
    </source>
</reference>
<evidence type="ECO:0000256" key="3">
    <source>
        <dbReference type="ARBA" id="ARBA00022729"/>
    </source>
</evidence>
<keyword evidence="7" id="KW-0325">Glycoprotein</keyword>
<dbReference type="Gene3D" id="3.80.10.10">
    <property type="entry name" value="Ribonuclease Inhibitor"/>
    <property type="match status" value="1"/>
</dbReference>
<evidence type="ECO:0000256" key="5">
    <source>
        <dbReference type="ARBA" id="ARBA00023136"/>
    </source>
</evidence>
<comment type="caution">
    <text evidence="8">The sequence shown here is derived from an EMBL/GenBank/DDBJ whole genome shotgun (WGS) entry which is preliminary data.</text>
</comment>
<dbReference type="InterPro" id="IPR032675">
    <property type="entry name" value="LRR_dom_sf"/>
</dbReference>
<dbReference type="OrthoDB" id="1394818at2759"/>
<dbReference type="PANTHER" id="PTHR48061">
    <property type="entry name" value="LEUCINE-RICH REPEAT RECEPTOR PROTEIN KINASE EMS1-LIKE-RELATED"/>
    <property type="match status" value="1"/>
</dbReference>
<keyword evidence="6" id="KW-0675">Receptor</keyword>
<keyword evidence="2" id="KW-0812">Transmembrane</keyword>
<dbReference type="InterPro" id="IPR046956">
    <property type="entry name" value="RLP23-like"/>
</dbReference>
<evidence type="ECO:0000313" key="8">
    <source>
        <dbReference type="EMBL" id="KAJ6753864.1"/>
    </source>
</evidence>
<proteinExistence type="predicted"/>
<evidence type="ECO:0008006" key="10">
    <source>
        <dbReference type="Google" id="ProtNLM"/>
    </source>
</evidence>
<sequence>MINLWGPDLSHNSLSVATDSNRNSTCPQFYKLALSSCNIIEFPEFLKIQNQLNFLSLSNNRINGEIPQWLSAKGMQSSQYLDLSHNFLTNVNELHPAYNLLTSLPICFSNHFQFCHNPCTFS</sequence>
<reference evidence="8" key="1">
    <citation type="submission" date="2022-11" db="EMBL/GenBank/DDBJ databases">
        <authorList>
            <person name="Hyden B.L."/>
            <person name="Feng K."/>
            <person name="Yates T."/>
            <person name="Jawdy S."/>
            <person name="Smart L.B."/>
            <person name="Muchero W."/>
        </authorList>
    </citation>
    <scope>NUCLEOTIDE SEQUENCE</scope>
    <source>
        <tissue evidence="8">Shoot tip</tissue>
    </source>
</reference>
<evidence type="ECO:0000256" key="1">
    <source>
        <dbReference type="ARBA" id="ARBA00004479"/>
    </source>
</evidence>
<keyword evidence="3" id="KW-0732">Signal</keyword>
<gene>
    <name evidence="8" type="ORF">OIU79_026654</name>
</gene>
<accession>A0A9Q0VSB7</accession>
<dbReference type="EMBL" id="JAPFFK010000007">
    <property type="protein sequence ID" value="KAJ6753864.1"/>
    <property type="molecule type" value="Genomic_DNA"/>
</dbReference>
<keyword evidence="4" id="KW-1133">Transmembrane helix</keyword>
<protein>
    <recommendedName>
        <fullName evidence="10">Non-specific serine/threonine protein kinase</fullName>
    </recommendedName>
</protein>
<dbReference type="GO" id="GO:0016020">
    <property type="term" value="C:membrane"/>
    <property type="evidence" value="ECO:0007669"/>
    <property type="project" value="UniProtKB-SubCell"/>
</dbReference>
<organism evidence="8 9">
    <name type="scientific">Salix purpurea</name>
    <name type="common">Purple osier willow</name>
    <dbReference type="NCBI Taxonomy" id="77065"/>
    <lineage>
        <taxon>Eukaryota</taxon>
        <taxon>Viridiplantae</taxon>
        <taxon>Streptophyta</taxon>
        <taxon>Embryophyta</taxon>
        <taxon>Tracheophyta</taxon>
        <taxon>Spermatophyta</taxon>
        <taxon>Magnoliopsida</taxon>
        <taxon>eudicotyledons</taxon>
        <taxon>Gunneridae</taxon>
        <taxon>Pentapetalae</taxon>
        <taxon>rosids</taxon>
        <taxon>fabids</taxon>
        <taxon>Malpighiales</taxon>
        <taxon>Salicaceae</taxon>
        <taxon>Saliceae</taxon>
        <taxon>Salix</taxon>
    </lineage>
</organism>
<comment type="subcellular location">
    <subcellularLocation>
        <location evidence="1">Membrane</location>
        <topology evidence="1">Single-pass type I membrane protein</topology>
    </subcellularLocation>
</comment>
<evidence type="ECO:0000256" key="6">
    <source>
        <dbReference type="ARBA" id="ARBA00023170"/>
    </source>
</evidence>
<dbReference type="Pfam" id="PF00560">
    <property type="entry name" value="LRR_1"/>
    <property type="match status" value="1"/>
</dbReference>
<evidence type="ECO:0000256" key="4">
    <source>
        <dbReference type="ARBA" id="ARBA00022989"/>
    </source>
</evidence>
<keyword evidence="9" id="KW-1185">Reference proteome</keyword>
<evidence type="ECO:0000256" key="2">
    <source>
        <dbReference type="ARBA" id="ARBA00022692"/>
    </source>
</evidence>
<dbReference type="SUPFAM" id="SSF52058">
    <property type="entry name" value="L domain-like"/>
    <property type="match status" value="1"/>
</dbReference>
<dbReference type="PANTHER" id="PTHR48061:SF46">
    <property type="entry name" value="LEUCINE-RICH REPEAT-CONTAINING N-TERMINAL PLANT-TYPE DOMAIN-CONTAINING PROTEIN"/>
    <property type="match status" value="1"/>
</dbReference>
<evidence type="ECO:0000313" key="9">
    <source>
        <dbReference type="Proteomes" id="UP001151532"/>
    </source>
</evidence>
<dbReference type="InterPro" id="IPR001611">
    <property type="entry name" value="Leu-rich_rpt"/>
</dbReference>